<gene>
    <name evidence="1" type="ORF">DA092_07475</name>
</gene>
<dbReference type="Proteomes" id="UP000718715">
    <property type="component" value="Unassembled WGS sequence"/>
</dbReference>
<comment type="caution">
    <text evidence="1">The sequence shown here is derived from an EMBL/GenBank/DDBJ whole genome shotgun (WGS) entry which is preliminary data.</text>
</comment>
<accession>A0ACD3T3L5</accession>
<evidence type="ECO:0000313" key="1">
    <source>
        <dbReference type="EMBL" id="TMX76542.1"/>
    </source>
</evidence>
<proteinExistence type="predicted"/>
<dbReference type="EMBL" id="PZOJ01000029">
    <property type="protein sequence ID" value="TMX76542.1"/>
    <property type="molecule type" value="Genomic_DNA"/>
</dbReference>
<name>A0ACD3T3L5_PHODM</name>
<keyword evidence="2" id="KW-1185">Reference proteome</keyword>
<organism evidence="1 2">
    <name type="scientific">Photobacterium damselae</name>
    <dbReference type="NCBI Taxonomy" id="38293"/>
    <lineage>
        <taxon>Bacteria</taxon>
        <taxon>Pseudomonadati</taxon>
        <taxon>Pseudomonadota</taxon>
        <taxon>Gammaproteobacteria</taxon>
        <taxon>Vibrionales</taxon>
        <taxon>Vibrionaceae</taxon>
        <taxon>Photobacterium</taxon>
    </lineage>
</organism>
<protein>
    <submittedName>
        <fullName evidence="1">Uncharacterized protein</fullName>
    </submittedName>
</protein>
<evidence type="ECO:0000313" key="2">
    <source>
        <dbReference type="Proteomes" id="UP000718715"/>
    </source>
</evidence>
<sequence length="138" mass="15584">MGSWSGYNITNKQLTYIEANFSLYGPDYVAKKLKLSKKKVCYEANKLGLTYKRASSYNPPIPKNLLPYHMVKRVSLLDRDCPSSKNKVDDCVIVLYDKMEPSTPMMAMHLDELLMALEKHFGRRAGVVTGALLSGYKA</sequence>
<reference evidence="1" key="1">
    <citation type="submission" date="2018-03" db="EMBL/GenBank/DDBJ databases">
        <title>Genomic characterization of a polymicrobial infection associated with a disease outbreak in Pacific white shrimp (Litopenaeus vannamei).</title>
        <authorList>
            <person name="Turner J.W."/>
            <person name="Bachand P.T."/>
            <person name="Tallman J."/>
            <person name="Elledge N.C."/>
            <person name="Pinnell L.J."/>
            <person name="Laughlin R.C."/>
            <person name="Zimba P.V."/>
        </authorList>
    </citation>
    <scope>NUCLEOTIDE SEQUENCE</scope>
    <source>
        <strain evidence="1">Hep-2b-22</strain>
    </source>
</reference>